<dbReference type="Proteomes" id="UP000240258">
    <property type="component" value="Chromosome"/>
</dbReference>
<name>A0ABN5J9R6_FUSMR</name>
<organism evidence="1 2">
    <name type="scientific">Fusobacterium mortiferum ATCC 9817</name>
    <dbReference type="NCBI Taxonomy" id="469616"/>
    <lineage>
        <taxon>Bacteria</taxon>
        <taxon>Fusobacteriati</taxon>
        <taxon>Fusobacteriota</taxon>
        <taxon>Fusobacteriia</taxon>
        <taxon>Fusobacteriales</taxon>
        <taxon>Fusobacteriaceae</taxon>
        <taxon>Fusobacterium</taxon>
    </lineage>
</organism>
<evidence type="ECO:0000313" key="2">
    <source>
        <dbReference type="Proteomes" id="UP000240258"/>
    </source>
</evidence>
<gene>
    <name evidence="1" type="ORF">C4N19_08820</name>
</gene>
<keyword evidence="2" id="KW-1185">Reference proteome</keyword>
<protein>
    <submittedName>
        <fullName evidence="1">DUF2577 domain-containing protein</fullName>
    </submittedName>
</protein>
<reference evidence="2" key="1">
    <citation type="journal article" date="2018" name="MSphere">
        <title>Fusobacterium Genomics Using MinION and Illumina Sequencing Enables Genome Completion and Correction.</title>
        <authorList>
            <person name="Todd S.M."/>
            <person name="Settlage R.E."/>
            <person name="Lahmers K.K."/>
            <person name="Slade D.J."/>
        </authorList>
    </citation>
    <scope>NUCLEOTIDE SEQUENCE [LARGE SCALE GENOMIC DNA]</scope>
    <source>
        <strain evidence="2">ATCC 9817</strain>
    </source>
</reference>
<dbReference type="Pfam" id="PF10844">
    <property type="entry name" value="DUF2577"/>
    <property type="match status" value="1"/>
</dbReference>
<dbReference type="RefSeq" id="WP_005885705.1">
    <property type="nucleotide sequence ID" value="NZ_CAXSWX010000004.1"/>
</dbReference>
<dbReference type="InterPro" id="IPR022555">
    <property type="entry name" value="DUF2577"/>
</dbReference>
<accession>A0ABN5J9R6</accession>
<sequence length="145" mass="16352">MVKDERYYNALTKIALIIKARDNPKWLGAVTGEVVKAPPELEVKLESGIIIKNKKIMISIEKIIGYKRTYSLEGNITEYSFDNTTKTDGVPQHPPHPISKLAGSGTYKAEGSIEWTDTLKIGDTVLMLPTNDHKYFYLIDKVVRL</sequence>
<evidence type="ECO:0000313" key="1">
    <source>
        <dbReference type="EMBL" id="AVQ19191.1"/>
    </source>
</evidence>
<proteinExistence type="predicted"/>
<dbReference type="GeneID" id="62763628"/>
<dbReference type="EMBL" id="CP028102">
    <property type="protein sequence ID" value="AVQ19191.1"/>
    <property type="molecule type" value="Genomic_DNA"/>
</dbReference>